<keyword evidence="7" id="KW-1133">Transmembrane helix</keyword>
<feature type="domain" description="Tyrosine specific protein phosphatases" evidence="9">
    <location>
        <begin position="537"/>
        <end position="616"/>
    </location>
</feature>
<reference evidence="10 11" key="1">
    <citation type="submission" date="2018-04" db="EMBL/GenBank/DDBJ databases">
        <title>The genome of golden apple snail Pomacea canaliculata provides insight into stress tolerance and invasive adaptation.</title>
        <authorList>
            <person name="Liu C."/>
            <person name="Liu B."/>
            <person name="Ren Y."/>
            <person name="Zhang Y."/>
            <person name="Wang H."/>
            <person name="Li S."/>
            <person name="Jiang F."/>
            <person name="Yin L."/>
            <person name="Zhang G."/>
            <person name="Qian W."/>
            <person name="Fan W."/>
        </authorList>
    </citation>
    <scope>NUCLEOTIDE SEQUENCE [LARGE SCALE GENOMIC DNA]</scope>
    <source>
        <strain evidence="10">SZHN2017</strain>
        <tissue evidence="10">Muscle</tissue>
    </source>
</reference>
<dbReference type="PROSITE" id="PS50055">
    <property type="entry name" value="TYR_PHOSPHATASE_PTP"/>
    <property type="match status" value="1"/>
</dbReference>
<dbReference type="OrthoDB" id="9993594at2759"/>
<keyword evidence="4" id="KW-0904">Protein phosphatase</keyword>
<keyword evidence="11" id="KW-1185">Reference proteome</keyword>
<dbReference type="PRINTS" id="PR01778">
    <property type="entry name" value="KIMPTPASE"/>
</dbReference>
<dbReference type="EC" id="3.1.3.48" evidence="1"/>
<name>A0A2T7PJL2_POMCA</name>
<organism evidence="10 11">
    <name type="scientific">Pomacea canaliculata</name>
    <name type="common">Golden apple snail</name>
    <dbReference type="NCBI Taxonomy" id="400727"/>
    <lineage>
        <taxon>Eukaryota</taxon>
        <taxon>Metazoa</taxon>
        <taxon>Spiralia</taxon>
        <taxon>Lophotrochozoa</taxon>
        <taxon>Mollusca</taxon>
        <taxon>Gastropoda</taxon>
        <taxon>Caenogastropoda</taxon>
        <taxon>Architaenioglossa</taxon>
        <taxon>Ampullarioidea</taxon>
        <taxon>Ampullariidae</taxon>
        <taxon>Pomacea</taxon>
    </lineage>
</organism>
<keyword evidence="2" id="KW-0597">Phosphoprotein</keyword>
<dbReference type="GO" id="GO:0005886">
    <property type="term" value="C:plasma membrane"/>
    <property type="evidence" value="ECO:0007669"/>
    <property type="project" value="TreeGrafter"/>
</dbReference>
<dbReference type="InterPro" id="IPR000387">
    <property type="entry name" value="Tyr_Pase_dom"/>
</dbReference>
<evidence type="ECO:0000256" key="7">
    <source>
        <dbReference type="SAM" id="Phobius"/>
    </source>
</evidence>
<feature type="binding site" evidence="6">
    <location>
        <begin position="566"/>
        <end position="572"/>
    </location>
    <ligand>
        <name>substrate</name>
    </ligand>
</feature>
<dbReference type="PANTHER" id="PTHR46198">
    <property type="entry name" value="PROTEIN-TYROSINE-PHOSPHATASE"/>
    <property type="match status" value="1"/>
</dbReference>
<evidence type="ECO:0000256" key="6">
    <source>
        <dbReference type="PIRSR" id="PIRSR608356-51"/>
    </source>
</evidence>
<gene>
    <name evidence="10" type="ORF">C0Q70_04871</name>
</gene>
<feature type="domain" description="Tyrosine-protein phosphatase" evidence="8">
    <location>
        <begin position="393"/>
        <end position="625"/>
    </location>
</feature>
<dbReference type="SUPFAM" id="SSF52799">
    <property type="entry name" value="(Phosphotyrosine protein) phosphatases II"/>
    <property type="match status" value="1"/>
</dbReference>
<feature type="active site" description="Phosphocysteine intermediate" evidence="5">
    <location>
        <position position="566"/>
    </location>
</feature>
<evidence type="ECO:0000259" key="9">
    <source>
        <dbReference type="PROSITE" id="PS50056"/>
    </source>
</evidence>
<dbReference type="EMBL" id="PZQS01000003">
    <property type="protein sequence ID" value="PVD33613.1"/>
    <property type="molecule type" value="Genomic_DNA"/>
</dbReference>
<dbReference type="InterPro" id="IPR008356">
    <property type="entry name" value="Tyr_Pase_KIM-con"/>
</dbReference>
<evidence type="ECO:0000256" key="3">
    <source>
        <dbReference type="ARBA" id="ARBA00022801"/>
    </source>
</evidence>
<keyword evidence="7" id="KW-0812">Transmembrane</keyword>
<evidence type="ECO:0000256" key="5">
    <source>
        <dbReference type="PIRSR" id="PIRSR608356-50"/>
    </source>
</evidence>
<dbReference type="GO" id="GO:0030054">
    <property type="term" value="C:cell junction"/>
    <property type="evidence" value="ECO:0007669"/>
    <property type="project" value="TreeGrafter"/>
</dbReference>
<accession>A0A2T7PJL2</accession>
<dbReference type="GO" id="GO:0007165">
    <property type="term" value="P:signal transduction"/>
    <property type="evidence" value="ECO:0007669"/>
    <property type="project" value="TreeGrafter"/>
</dbReference>
<dbReference type="GO" id="GO:0004725">
    <property type="term" value="F:protein tyrosine phosphatase activity"/>
    <property type="evidence" value="ECO:0007669"/>
    <property type="project" value="UniProtKB-EC"/>
</dbReference>
<dbReference type="FunFam" id="3.90.190.10:FF:000020">
    <property type="entry name" value="Tyrosine-protein phosphatase non-receptor type 5"/>
    <property type="match status" value="1"/>
</dbReference>
<evidence type="ECO:0000313" key="11">
    <source>
        <dbReference type="Proteomes" id="UP000245119"/>
    </source>
</evidence>
<dbReference type="InterPro" id="IPR000242">
    <property type="entry name" value="PTP_cat"/>
</dbReference>
<feature type="transmembrane region" description="Helical" evidence="7">
    <location>
        <begin position="213"/>
        <end position="237"/>
    </location>
</feature>
<dbReference type="PROSITE" id="PS50056">
    <property type="entry name" value="TYR_PHOSPHATASE_2"/>
    <property type="match status" value="1"/>
</dbReference>
<protein>
    <recommendedName>
        <fullName evidence="1">protein-tyrosine-phosphatase</fullName>
        <ecNumber evidence="1">3.1.3.48</ecNumber>
    </recommendedName>
</protein>
<feature type="binding site" evidence="6">
    <location>
        <position position="610"/>
    </location>
    <ligand>
        <name>substrate</name>
    </ligand>
</feature>
<dbReference type="SMART" id="SM00404">
    <property type="entry name" value="PTPc_motif"/>
    <property type="match status" value="1"/>
</dbReference>
<comment type="caution">
    <text evidence="10">The sequence shown here is derived from an EMBL/GenBank/DDBJ whole genome shotgun (WGS) entry which is preliminary data.</text>
</comment>
<evidence type="ECO:0000256" key="1">
    <source>
        <dbReference type="ARBA" id="ARBA00013064"/>
    </source>
</evidence>
<keyword evidence="7" id="KW-0472">Membrane</keyword>
<sequence>MLENGCCVASTVPRLHQALQIDETFDIGTVSNQANSRVDIERRDANFPRQLQAIRRDAIKVAFGKATKSRTRWKRRVTPSLEDREENQNQSSFSKYGIVVMLGESVRNPNRSIDSVLKELKNAFAHVLNWSVSDIHVEKINFRGNIIELSFLQSENFGNTAFKWRVPAQDILSFPGLLEKLQEDLPGLSIRHVTHDNGIILAVYDAPFWMQPYFPYVVAGGCIFIIFIIGIMFFVCFSHYTKASLEHEDKLDGFRGKLHYQTQQQVLFPAVAPDTCPPLAVQPCSAPLFVPVGFATAHVPAQPMRIRGKGLLERRGSNASLTLDLNPSPEMGRWDGTPPKESTALEYLMSAGNRLSRRDLRNAVKNTKILYEEFWEIPMNHPEKVTVAGSGTKNRYKTIIPNEHSRVILPNTDDDPLSSYINANFIRGYEGEQKAYIATQGPMAHTIVDFWNMVWSQGCPIIVMITKLKEKNKPKCENYLPDHRGLYGDVEVTIVKIIQKKGYVVRHIQMKCRGETRLLLHYWYTTWPDHKPPDSPSMLLELVNEVELRRFKQDSVTPQGPVVVHCSAGIGRTGCFVAISIGIRQLREEHSVDILGIVCCMRQDRGGMIQTHEQYDFVHQALSEYEHTLGEPSIQSLTALTSE</sequence>
<dbReference type="PRINTS" id="PR00700">
    <property type="entry name" value="PRTYPHPHTASE"/>
</dbReference>
<dbReference type="GO" id="GO:0019901">
    <property type="term" value="F:protein kinase binding"/>
    <property type="evidence" value="ECO:0007669"/>
    <property type="project" value="TreeGrafter"/>
</dbReference>
<evidence type="ECO:0000259" key="8">
    <source>
        <dbReference type="PROSITE" id="PS50055"/>
    </source>
</evidence>
<dbReference type="InterPro" id="IPR029021">
    <property type="entry name" value="Prot-tyrosine_phosphatase-like"/>
</dbReference>
<dbReference type="Pfam" id="PF00102">
    <property type="entry name" value="Y_phosphatase"/>
    <property type="match status" value="1"/>
</dbReference>
<feature type="binding site" evidence="6">
    <location>
        <position position="529"/>
    </location>
    <ligand>
        <name>substrate</name>
    </ligand>
</feature>
<dbReference type="Gene3D" id="3.90.190.10">
    <property type="entry name" value="Protein tyrosine phosphatase superfamily"/>
    <property type="match status" value="1"/>
</dbReference>
<dbReference type="PROSITE" id="PS00383">
    <property type="entry name" value="TYR_PHOSPHATASE_1"/>
    <property type="match status" value="1"/>
</dbReference>
<dbReference type="InterPro" id="IPR016130">
    <property type="entry name" value="Tyr_Pase_AS"/>
</dbReference>
<proteinExistence type="predicted"/>
<dbReference type="CDD" id="cd14547">
    <property type="entry name" value="PTPc-KIM"/>
    <property type="match status" value="1"/>
</dbReference>
<dbReference type="InterPro" id="IPR003595">
    <property type="entry name" value="Tyr_Pase_cat"/>
</dbReference>
<dbReference type="GO" id="GO:0005829">
    <property type="term" value="C:cytosol"/>
    <property type="evidence" value="ECO:0007669"/>
    <property type="project" value="TreeGrafter"/>
</dbReference>
<keyword evidence="3" id="KW-0378">Hydrolase</keyword>
<dbReference type="STRING" id="400727.A0A2T7PJL2"/>
<evidence type="ECO:0000256" key="2">
    <source>
        <dbReference type="ARBA" id="ARBA00022553"/>
    </source>
</evidence>
<dbReference type="Proteomes" id="UP000245119">
    <property type="component" value="Linkage Group LG3"/>
</dbReference>
<evidence type="ECO:0000313" key="10">
    <source>
        <dbReference type="EMBL" id="PVD33613.1"/>
    </source>
</evidence>
<dbReference type="AlphaFoldDB" id="A0A2T7PJL2"/>
<dbReference type="SMART" id="SM00194">
    <property type="entry name" value="PTPc"/>
    <property type="match status" value="1"/>
</dbReference>
<dbReference type="PANTHER" id="PTHR46198:SF4">
    <property type="entry name" value="PROTEIN-TYROSINE-PHOSPHATASE"/>
    <property type="match status" value="1"/>
</dbReference>
<evidence type="ECO:0000256" key="4">
    <source>
        <dbReference type="ARBA" id="ARBA00022912"/>
    </source>
</evidence>